<comment type="caution">
    <text evidence="1">The sequence shown here is derived from an EMBL/GenBank/DDBJ whole genome shotgun (WGS) entry which is preliminary data.</text>
</comment>
<dbReference type="EMBL" id="BGZK01000125">
    <property type="protein sequence ID" value="GBP21186.1"/>
    <property type="molecule type" value="Genomic_DNA"/>
</dbReference>
<dbReference type="AlphaFoldDB" id="A0A4C1U5R1"/>
<name>A0A4C1U5R1_EUMVA</name>
<proteinExistence type="predicted"/>
<organism evidence="1 2">
    <name type="scientific">Eumeta variegata</name>
    <name type="common">Bagworm moth</name>
    <name type="synonym">Eumeta japonica</name>
    <dbReference type="NCBI Taxonomy" id="151549"/>
    <lineage>
        <taxon>Eukaryota</taxon>
        <taxon>Metazoa</taxon>
        <taxon>Ecdysozoa</taxon>
        <taxon>Arthropoda</taxon>
        <taxon>Hexapoda</taxon>
        <taxon>Insecta</taxon>
        <taxon>Pterygota</taxon>
        <taxon>Neoptera</taxon>
        <taxon>Endopterygota</taxon>
        <taxon>Lepidoptera</taxon>
        <taxon>Glossata</taxon>
        <taxon>Ditrysia</taxon>
        <taxon>Tineoidea</taxon>
        <taxon>Psychidae</taxon>
        <taxon>Oiketicinae</taxon>
        <taxon>Eumeta</taxon>
    </lineage>
</organism>
<sequence length="103" mass="11471">MDKRCGKYAECIEWYVLQTSARARPVRAISSRLHIIKKLKGEHRDNGRRARKHTAGGYVSAGKQIIHPASPYGMFTVGRAGRARAAQGGAVPLQRSRPRFVTK</sequence>
<keyword evidence="2" id="KW-1185">Reference proteome</keyword>
<reference evidence="1 2" key="1">
    <citation type="journal article" date="2019" name="Commun. Biol.">
        <title>The bagworm genome reveals a unique fibroin gene that provides high tensile strength.</title>
        <authorList>
            <person name="Kono N."/>
            <person name="Nakamura H."/>
            <person name="Ohtoshi R."/>
            <person name="Tomita M."/>
            <person name="Numata K."/>
            <person name="Arakawa K."/>
        </authorList>
    </citation>
    <scope>NUCLEOTIDE SEQUENCE [LARGE SCALE GENOMIC DNA]</scope>
</reference>
<dbReference type="Proteomes" id="UP000299102">
    <property type="component" value="Unassembled WGS sequence"/>
</dbReference>
<accession>A0A4C1U5R1</accession>
<evidence type="ECO:0000313" key="1">
    <source>
        <dbReference type="EMBL" id="GBP21186.1"/>
    </source>
</evidence>
<gene>
    <name evidence="1" type="ORF">EVAR_11217_1</name>
</gene>
<evidence type="ECO:0000313" key="2">
    <source>
        <dbReference type="Proteomes" id="UP000299102"/>
    </source>
</evidence>
<protein>
    <submittedName>
        <fullName evidence="1">Uncharacterized protein</fullName>
    </submittedName>
</protein>